<reference evidence="1" key="2">
    <citation type="submission" date="2025-08" db="UniProtKB">
        <authorList>
            <consortium name="Ensembl"/>
        </authorList>
    </citation>
    <scope>IDENTIFICATION</scope>
</reference>
<protein>
    <submittedName>
        <fullName evidence="1">Uncharacterized protein</fullName>
    </submittedName>
</protein>
<reference evidence="1" key="3">
    <citation type="submission" date="2025-09" db="UniProtKB">
        <authorList>
            <consortium name="Ensembl"/>
        </authorList>
    </citation>
    <scope>IDENTIFICATION</scope>
</reference>
<accession>A0A803VUI6</accession>
<sequence length="79" mass="8994">MQREQDPGSWLHLLHRHQQPFLGFSVCKHHGWDLQQLCSCLGCGDLSPGFTDKQLFQVSCGFRCSNNGYRCCCSSYNPV</sequence>
<dbReference type="Proteomes" id="UP000016665">
    <property type="component" value="Chromosome 20"/>
</dbReference>
<keyword evidence="2" id="KW-1185">Reference proteome</keyword>
<evidence type="ECO:0000313" key="1">
    <source>
        <dbReference type="Ensembl" id="ENSFALP00000026392.1"/>
    </source>
</evidence>
<dbReference type="Ensembl" id="ENSFALT00000040304.1">
    <property type="protein sequence ID" value="ENSFALP00000026392.1"/>
    <property type="gene ID" value="ENSFALG00000024638.1"/>
</dbReference>
<reference evidence="1 2" key="1">
    <citation type="journal article" date="2012" name="Nature">
        <title>The genomic landscape of species divergence in Ficedula flycatchers.</title>
        <authorList>
            <person name="Ellegren H."/>
            <person name="Smeds L."/>
            <person name="Burri R."/>
            <person name="Olason P.I."/>
            <person name="Backstrom N."/>
            <person name="Kawakami T."/>
            <person name="Kunstner A."/>
            <person name="Makinen H."/>
            <person name="Nadachowska-Brzyska K."/>
            <person name="Qvarnstrom A."/>
            <person name="Uebbing S."/>
            <person name="Wolf J.B."/>
        </authorList>
    </citation>
    <scope>NUCLEOTIDE SEQUENCE [LARGE SCALE GENOMIC DNA]</scope>
</reference>
<dbReference type="AlphaFoldDB" id="A0A803VUI6"/>
<name>A0A803VUI6_FICAL</name>
<organism evidence="1 2">
    <name type="scientific">Ficedula albicollis</name>
    <name type="common">Collared flycatcher</name>
    <name type="synonym">Muscicapa albicollis</name>
    <dbReference type="NCBI Taxonomy" id="59894"/>
    <lineage>
        <taxon>Eukaryota</taxon>
        <taxon>Metazoa</taxon>
        <taxon>Chordata</taxon>
        <taxon>Craniata</taxon>
        <taxon>Vertebrata</taxon>
        <taxon>Euteleostomi</taxon>
        <taxon>Archelosauria</taxon>
        <taxon>Archosauria</taxon>
        <taxon>Dinosauria</taxon>
        <taxon>Saurischia</taxon>
        <taxon>Theropoda</taxon>
        <taxon>Coelurosauria</taxon>
        <taxon>Aves</taxon>
        <taxon>Neognathae</taxon>
        <taxon>Neoaves</taxon>
        <taxon>Telluraves</taxon>
        <taxon>Australaves</taxon>
        <taxon>Passeriformes</taxon>
        <taxon>Muscicapidae</taxon>
        <taxon>Ficedula</taxon>
    </lineage>
</organism>
<evidence type="ECO:0000313" key="2">
    <source>
        <dbReference type="Proteomes" id="UP000016665"/>
    </source>
</evidence>
<proteinExistence type="predicted"/>